<dbReference type="AlphaFoldDB" id="U2DZL8"/>
<gene>
    <name evidence="2" type="ORF">HMPREF1981_01745</name>
</gene>
<dbReference type="Proteomes" id="UP000016496">
    <property type="component" value="Unassembled WGS sequence"/>
</dbReference>
<reference evidence="2 3" key="1">
    <citation type="submission" date="2013-08" db="EMBL/GenBank/DDBJ databases">
        <authorList>
            <person name="Weinstock G."/>
            <person name="Sodergren E."/>
            <person name="Wylie T."/>
            <person name="Fulton L."/>
            <person name="Fulton R."/>
            <person name="Fronick C."/>
            <person name="O'Laughlin M."/>
            <person name="Godfrey J."/>
            <person name="Miner T."/>
            <person name="Herter B."/>
            <person name="Appelbaum E."/>
            <person name="Cordes M."/>
            <person name="Lek S."/>
            <person name="Wollam A."/>
            <person name="Pepin K.H."/>
            <person name="Palsikar V.B."/>
            <person name="Mitreva M."/>
            <person name="Wilson R.K."/>
        </authorList>
    </citation>
    <scope>NUCLEOTIDE SEQUENCE [LARGE SCALE GENOMIC DNA]</scope>
    <source>
        <strain evidence="2 3">F0041</strain>
    </source>
</reference>
<organism evidence="2 3">
    <name type="scientific">Bacteroides pyogenes F0041</name>
    <dbReference type="NCBI Taxonomy" id="1321819"/>
    <lineage>
        <taxon>Bacteria</taxon>
        <taxon>Pseudomonadati</taxon>
        <taxon>Bacteroidota</taxon>
        <taxon>Bacteroidia</taxon>
        <taxon>Bacteroidales</taxon>
        <taxon>Bacteroidaceae</taxon>
        <taxon>Bacteroides</taxon>
    </lineage>
</organism>
<dbReference type="EMBL" id="AWSV01000093">
    <property type="protein sequence ID" value="ERI85391.1"/>
    <property type="molecule type" value="Genomic_DNA"/>
</dbReference>
<keyword evidence="1" id="KW-1133">Transmembrane helix</keyword>
<feature type="transmembrane region" description="Helical" evidence="1">
    <location>
        <begin position="12"/>
        <end position="32"/>
    </location>
</feature>
<keyword evidence="1" id="KW-0472">Membrane</keyword>
<dbReference type="PATRIC" id="fig|1321819.3.peg.1611"/>
<evidence type="ECO:0000313" key="2">
    <source>
        <dbReference type="EMBL" id="ERI85391.1"/>
    </source>
</evidence>
<accession>U2DZL8</accession>
<evidence type="ECO:0000313" key="3">
    <source>
        <dbReference type="Proteomes" id="UP000016496"/>
    </source>
</evidence>
<name>U2DZL8_9BACE</name>
<evidence type="ECO:0000256" key="1">
    <source>
        <dbReference type="SAM" id="Phobius"/>
    </source>
</evidence>
<feature type="transmembrane region" description="Helical" evidence="1">
    <location>
        <begin position="53"/>
        <end position="74"/>
    </location>
</feature>
<feature type="transmembrane region" description="Helical" evidence="1">
    <location>
        <begin position="80"/>
        <end position="99"/>
    </location>
</feature>
<proteinExistence type="predicted"/>
<sequence>MPAGLHRGKAAALQSGVFVCVGVRVSVLHIHIRLITLIDDANITDALHFIPRFLPVILNQIINLLLSLLLTLLFPEEEKGGGFLCYALLCYAVLCYVYLM</sequence>
<keyword evidence="1" id="KW-0812">Transmembrane</keyword>
<protein>
    <submittedName>
        <fullName evidence="2">Uncharacterized protein</fullName>
    </submittedName>
</protein>
<comment type="caution">
    <text evidence="2">The sequence shown here is derived from an EMBL/GenBank/DDBJ whole genome shotgun (WGS) entry which is preliminary data.</text>
</comment>
<dbReference type="HOGENOM" id="CLU_2300122_0_0_10"/>